<gene>
    <name evidence="1" type="primary">AVEN_224748_1</name>
    <name evidence="1" type="ORF">CDAR_121761</name>
</gene>
<keyword evidence="1" id="KW-0695">RNA-directed DNA polymerase</keyword>
<dbReference type="GO" id="GO:0003964">
    <property type="term" value="F:RNA-directed DNA polymerase activity"/>
    <property type="evidence" value="ECO:0007669"/>
    <property type="project" value="UniProtKB-KW"/>
</dbReference>
<protein>
    <submittedName>
        <fullName evidence="1">Reverse transcriptase</fullName>
    </submittedName>
</protein>
<proteinExistence type="predicted"/>
<accession>A0AAV4UG22</accession>
<dbReference type="InterPro" id="IPR008042">
    <property type="entry name" value="Retrotrans_Pao"/>
</dbReference>
<keyword evidence="1" id="KW-0808">Transferase</keyword>
<comment type="caution">
    <text evidence="1">The sequence shown here is derived from an EMBL/GenBank/DDBJ whole genome shotgun (WGS) entry which is preliminary data.</text>
</comment>
<keyword evidence="1" id="KW-0548">Nucleotidyltransferase</keyword>
<sequence length="189" mass="22061">MGTRFTKDEKVKTAFVTSKSRLAPIKRMTLPRLKLMGAVVGARLINRVLIVEIQNLTNPKDWKHCRGRDNPAERLTRGITIKDLENDELWWFGSSWLFKDCEVWPKEKEVKVTVDETLLKEERKGNVAPQNLCPLDSRESLIDVNKFSSLLKIIRIITWIKRFIYNLRNPDKLLGNLSAEEIKESDFFF</sequence>
<evidence type="ECO:0000313" key="1">
    <source>
        <dbReference type="EMBL" id="GIY56669.1"/>
    </source>
</evidence>
<keyword evidence="2" id="KW-1185">Reference proteome</keyword>
<dbReference type="PANTHER" id="PTHR22955:SF77">
    <property type="entry name" value="ASPARTIC PUTATIVE DOMAIN-CONTAINING PROTEIN-RELATED"/>
    <property type="match status" value="1"/>
</dbReference>
<dbReference type="EMBL" id="BPLQ01011208">
    <property type="protein sequence ID" value="GIY56669.1"/>
    <property type="molecule type" value="Genomic_DNA"/>
</dbReference>
<organism evidence="1 2">
    <name type="scientific">Caerostris darwini</name>
    <dbReference type="NCBI Taxonomy" id="1538125"/>
    <lineage>
        <taxon>Eukaryota</taxon>
        <taxon>Metazoa</taxon>
        <taxon>Ecdysozoa</taxon>
        <taxon>Arthropoda</taxon>
        <taxon>Chelicerata</taxon>
        <taxon>Arachnida</taxon>
        <taxon>Araneae</taxon>
        <taxon>Araneomorphae</taxon>
        <taxon>Entelegynae</taxon>
        <taxon>Araneoidea</taxon>
        <taxon>Araneidae</taxon>
        <taxon>Caerostris</taxon>
    </lineage>
</organism>
<name>A0AAV4UG22_9ARAC</name>
<dbReference type="AlphaFoldDB" id="A0AAV4UG22"/>
<reference evidence="1 2" key="1">
    <citation type="submission" date="2021-06" db="EMBL/GenBank/DDBJ databases">
        <title>Caerostris darwini draft genome.</title>
        <authorList>
            <person name="Kono N."/>
            <person name="Arakawa K."/>
        </authorList>
    </citation>
    <scope>NUCLEOTIDE SEQUENCE [LARGE SCALE GENOMIC DNA]</scope>
</reference>
<evidence type="ECO:0000313" key="2">
    <source>
        <dbReference type="Proteomes" id="UP001054837"/>
    </source>
</evidence>
<dbReference type="Proteomes" id="UP001054837">
    <property type="component" value="Unassembled WGS sequence"/>
</dbReference>
<dbReference type="Pfam" id="PF05380">
    <property type="entry name" value="Peptidase_A17"/>
    <property type="match status" value="1"/>
</dbReference>
<dbReference type="PANTHER" id="PTHR22955">
    <property type="entry name" value="RETROTRANSPOSON"/>
    <property type="match status" value="1"/>
</dbReference>